<keyword evidence="2" id="KW-1185">Reference proteome</keyword>
<protein>
    <submittedName>
        <fullName evidence="1">Uncharacterized protein</fullName>
    </submittedName>
</protein>
<accession>A0ABV4G710</accession>
<organism evidence="1 2">
    <name type="scientific">Bradyrhizobium yuanmingense</name>
    <dbReference type="NCBI Taxonomy" id="108015"/>
    <lineage>
        <taxon>Bacteria</taxon>
        <taxon>Pseudomonadati</taxon>
        <taxon>Pseudomonadota</taxon>
        <taxon>Alphaproteobacteria</taxon>
        <taxon>Hyphomicrobiales</taxon>
        <taxon>Nitrobacteraceae</taxon>
        <taxon>Bradyrhizobium</taxon>
    </lineage>
</organism>
<sequence>MNATDAISSIRLLFFLKVTNYAPIETRITAESS</sequence>
<comment type="caution">
    <text evidence="1">The sequence shown here is derived from an EMBL/GenBank/DDBJ whole genome shotgun (WGS) entry which is preliminary data.</text>
</comment>
<dbReference type="EMBL" id="JBGBZN010000001">
    <property type="protein sequence ID" value="MEY9467701.1"/>
    <property type="molecule type" value="Genomic_DNA"/>
</dbReference>
<gene>
    <name evidence="1" type="ORF">ABH992_000100</name>
</gene>
<name>A0ABV4G710_9BRAD</name>
<proteinExistence type="predicted"/>
<evidence type="ECO:0000313" key="2">
    <source>
        <dbReference type="Proteomes" id="UP001565474"/>
    </source>
</evidence>
<dbReference type="Proteomes" id="UP001565474">
    <property type="component" value="Unassembled WGS sequence"/>
</dbReference>
<reference evidence="1 2" key="1">
    <citation type="submission" date="2024-07" db="EMBL/GenBank/DDBJ databases">
        <title>Genomic Encyclopedia of Type Strains, Phase V (KMG-V): Genome sequencing to study the core and pangenomes of soil and plant-associated prokaryotes.</title>
        <authorList>
            <person name="Whitman W."/>
        </authorList>
    </citation>
    <scope>NUCLEOTIDE SEQUENCE [LARGE SCALE GENOMIC DNA]</scope>
    <source>
        <strain evidence="1 2">USDA 222</strain>
    </source>
</reference>
<evidence type="ECO:0000313" key="1">
    <source>
        <dbReference type="EMBL" id="MEY9467701.1"/>
    </source>
</evidence>